<protein>
    <recommendedName>
        <fullName evidence="11 15">Leucyl/phenylalanyl-tRNA--protein transferase</fullName>
        <ecNumber evidence="10 15">2.3.2.6</ecNumber>
    </recommendedName>
    <alternativeName>
        <fullName evidence="12 15">L/F-transferase</fullName>
    </alternativeName>
    <alternativeName>
        <fullName evidence="13 15">Leucyltransferase</fullName>
    </alternativeName>
    <alternativeName>
        <fullName evidence="14 15">Phenyalanyltransferase</fullName>
    </alternativeName>
</protein>
<evidence type="ECO:0000256" key="11">
    <source>
        <dbReference type="ARBA" id="ARBA00074372"/>
    </source>
</evidence>
<sequence>MDSPVRLYWLDPRDPTQAFPEPRLAMEEPNGLLAIGGDLSVQRLIRAYSQGIFPWYNPDEPILWWSPDPRVVFPLDERPAARTLRREARRRDYAVTLDRAFDRVIQQCAAPRANQRGTWLGQEMQRAYRAMHAEGYAHSIEVWKHGQLIGGLYGLALGRAFFGESMFSAESGGSKLAVYWLREQLKAWRFDIFDCQVGSDHLQRLGAEEWPRDQFVNRVHLAATRGHRRGPWQFEVPVPSHVAHGPSG</sequence>
<dbReference type="InterPro" id="IPR042203">
    <property type="entry name" value="Leu/Phe-tRNA_Trfase_C"/>
</dbReference>
<keyword evidence="3 15" id="KW-0808">Transferase</keyword>
<evidence type="ECO:0000256" key="2">
    <source>
        <dbReference type="ARBA" id="ARBA00022490"/>
    </source>
</evidence>
<evidence type="ECO:0000256" key="10">
    <source>
        <dbReference type="ARBA" id="ARBA00066767"/>
    </source>
</evidence>
<comment type="caution">
    <text evidence="16">The sequence shown here is derived from an EMBL/GenBank/DDBJ whole genome shotgun (WGS) entry which is preliminary data.</text>
</comment>
<keyword evidence="4 15" id="KW-0012">Acyltransferase</keyword>
<dbReference type="GO" id="GO:0005737">
    <property type="term" value="C:cytoplasm"/>
    <property type="evidence" value="ECO:0007669"/>
    <property type="project" value="UniProtKB-SubCell"/>
</dbReference>
<gene>
    <name evidence="15" type="primary">aat</name>
    <name evidence="16" type="ORF">DEH80_10380</name>
</gene>
<dbReference type="GO" id="GO:0030163">
    <property type="term" value="P:protein catabolic process"/>
    <property type="evidence" value="ECO:0007669"/>
    <property type="project" value="UniProtKB-UniRule"/>
</dbReference>
<organism evidence="16 17">
    <name type="scientific">Abyssibacter profundi</name>
    <dbReference type="NCBI Taxonomy" id="2182787"/>
    <lineage>
        <taxon>Bacteria</taxon>
        <taxon>Pseudomonadati</taxon>
        <taxon>Pseudomonadota</taxon>
        <taxon>Gammaproteobacteria</taxon>
        <taxon>Chromatiales</taxon>
        <taxon>Oceanococcaceae</taxon>
        <taxon>Abyssibacter</taxon>
    </lineage>
</organism>
<evidence type="ECO:0000256" key="12">
    <source>
        <dbReference type="ARBA" id="ARBA00077136"/>
    </source>
</evidence>
<dbReference type="EC" id="2.3.2.6" evidence="10 15"/>
<evidence type="ECO:0000256" key="14">
    <source>
        <dbReference type="ARBA" id="ARBA00083640"/>
    </source>
</evidence>
<proteinExistence type="inferred from homology"/>
<evidence type="ECO:0000256" key="7">
    <source>
        <dbReference type="ARBA" id="ARBA00051538"/>
    </source>
</evidence>
<dbReference type="OrthoDB" id="9790282at2"/>
<comment type="similarity">
    <text evidence="9 15">Belongs to the L/F-transferase family.</text>
</comment>
<comment type="subcellular location">
    <subcellularLocation>
        <location evidence="1 15">Cytoplasm</location>
    </subcellularLocation>
</comment>
<accession>A0A363UK70</accession>
<dbReference type="FunFam" id="3.30.70.3550:FF:000001">
    <property type="entry name" value="Leucyl/phenylalanyl-tRNA--protein transferase"/>
    <property type="match status" value="1"/>
</dbReference>
<evidence type="ECO:0000256" key="8">
    <source>
        <dbReference type="ARBA" id="ARBA00054043"/>
    </source>
</evidence>
<comment type="catalytic activity">
    <reaction evidence="7 15">
        <text>N-terminal L-lysyl-[protein] + L-leucyl-tRNA(Leu) = N-terminal L-leucyl-L-lysyl-[protein] + tRNA(Leu) + H(+)</text>
        <dbReference type="Rhea" id="RHEA:12340"/>
        <dbReference type="Rhea" id="RHEA-COMP:9613"/>
        <dbReference type="Rhea" id="RHEA-COMP:9622"/>
        <dbReference type="Rhea" id="RHEA-COMP:12670"/>
        <dbReference type="Rhea" id="RHEA-COMP:12671"/>
        <dbReference type="ChEBI" id="CHEBI:15378"/>
        <dbReference type="ChEBI" id="CHEBI:65249"/>
        <dbReference type="ChEBI" id="CHEBI:78442"/>
        <dbReference type="ChEBI" id="CHEBI:78494"/>
        <dbReference type="ChEBI" id="CHEBI:133043"/>
        <dbReference type="EC" id="2.3.2.6"/>
    </reaction>
</comment>
<dbReference type="Gene3D" id="3.30.70.3550">
    <property type="entry name" value="Leucyl/phenylalanyl-tRNA-protein transferase, N-terminal domain"/>
    <property type="match status" value="1"/>
</dbReference>
<dbReference type="PANTHER" id="PTHR30098">
    <property type="entry name" value="LEUCYL/PHENYLALANYL-TRNA--PROTEIN TRANSFERASE"/>
    <property type="match status" value="1"/>
</dbReference>
<dbReference type="Proteomes" id="UP000251800">
    <property type="component" value="Unassembled WGS sequence"/>
</dbReference>
<keyword evidence="2 15" id="KW-0963">Cytoplasm</keyword>
<dbReference type="EMBL" id="QEQK01000008">
    <property type="protein sequence ID" value="PWN55818.1"/>
    <property type="molecule type" value="Genomic_DNA"/>
</dbReference>
<dbReference type="InterPro" id="IPR016181">
    <property type="entry name" value="Acyl_CoA_acyltransferase"/>
</dbReference>
<evidence type="ECO:0000256" key="13">
    <source>
        <dbReference type="ARBA" id="ARBA00077165"/>
    </source>
</evidence>
<evidence type="ECO:0000256" key="4">
    <source>
        <dbReference type="ARBA" id="ARBA00023315"/>
    </source>
</evidence>
<name>A0A363UK70_9GAMM</name>
<dbReference type="InterPro" id="IPR004616">
    <property type="entry name" value="Leu/Phe-tRNA_Trfase"/>
</dbReference>
<dbReference type="SUPFAM" id="SSF55729">
    <property type="entry name" value="Acyl-CoA N-acyltransferases (Nat)"/>
    <property type="match status" value="1"/>
</dbReference>
<evidence type="ECO:0000256" key="1">
    <source>
        <dbReference type="ARBA" id="ARBA00004496"/>
    </source>
</evidence>
<dbReference type="NCBIfam" id="TIGR00667">
    <property type="entry name" value="aat"/>
    <property type="match status" value="1"/>
</dbReference>
<evidence type="ECO:0000313" key="17">
    <source>
        <dbReference type="Proteomes" id="UP000251800"/>
    </source>
</evidence>
<dbReference type="Pfam" id="PF03588">
    <property type="entry name" value="Leu_Phe_trans"/>
    <property type="match status" value="1"/>
</dbReference>
<dbReference type="HAMAP" id="MF_00688">
    <property type="entry name" value="Leu_Phe_trans"/>
    <property type="match status" value="1"/>
</dbReference>
<dbReference type="PANTHER" id="PTHR30098:SF2">
    <property type="entry name" value="LEUCYL_PHENYLALANYL-TRNA--PROTEIN TRANSFERASE"/>
    <property type="match status" value="1"/>
</dbReference>
<keyword evidence="17" id="KW-1185">Reference proteome</keyword>
<evidence type="ECO:0000313" key="16">
    <source>
        <dbReference type="EMBL" id="PWN55818.1"/>
    </source>
</evidence>
<dbReference type="Gene3D" id="3.40.630.70">
    <property type="entry name" value="Leucyl/phenylalanyl-tRNA-protein transferase, C-terminal domain"/>
    <property type="match status" value="1"/>
</dbReference>
<comment type="catalytic activity">
    <reaction evidence="5 15">
        <text>L-phenylalanyl-tRNA(Phe) + an N-terminal L-alpha-aminoacyl-[protein] = an N-terminal L-phenylalanyl-L-alpha-aminoacyl-[protein] + tRNA(Phe)</text>
        <dbReference type="Rhea" id="RHEA:43632"/>
        <dbReference type="Rhea" id="RHEA-COMP:9668"/>
        <dbReference type="Rhea" id="RHEA-COMP:9699"/>
        <dbReference type="Rhea" id="RHEA-COMP:10636"/>
        <dbReference type="Rhea" id="RHEA-COMP:10637"/>
        <dbReference type="ChEBI" id="CHEBI:78442"/>
        <dbReference type="ChEBI" id="CHEBI:78531"/>
        <dbReference type="ChEBI" id="CHEBI:78597"/>
        <dbReference type="ChEBI" id="CHEBI:83561"/>
        <dbReference type="EC" id="2.3.2.6"/>
    </reaction>
</comment>
<dbReference type="AlphaFoldDB" id="A0A363UK70"/>
<reference evidence="16 17" key="1">
    <citation type="submission" date="2018-05" db="EMBL/GenBank/DDBJ databases">
        <title>Abyssibacter profundi OUC007T gen. nov., sp. nov, a marine bacterium isolated from seawater of the Mariana Trench.</title>
        <authorList>
            <person name="Zhou S."/>
        </authorList>
    </citation>
    <scope>NUCLEOTIDE SEQUENCE [LARGE SCALE GENOMIC DNA]</scope>
    <source>
        <strain evidence="16 17">OUC007</strain>
    </source>
</reference>
<evidence type="ECO:0000256" key="5">
    <source>
        <dbReference type="ARBA" id="ARBA00050607"/>
    </source>
</evidence>
<comment type="function">
    <text evidence="8 15">Functions in the N-end rule pathway of protein degradation where it conjugates Leu, Phe and, less efficiently, Met from aminoacyl-tRNAs to the N-termini of proteins containing an N-terminal arginine or lysine.</text>
</comment>
<evidence type="ECO:0000256" key="3">
    <source>
        <dbReference type="ARBA" id="ARBA00022679"/>
    </source>
</evidence>
<dbReference type="InterPro" id="IPR042221">
    <property type="entry name" value="Leu/Phe-tRNA_Trfase_N"/>
</dbReference>
<evidence type="ECO:0000256" key="6">
    <source>
        <dbReference type="ARBA" id="ARBA00050652"/>
    </source>
</evidence>
<dbReference type="GO" id="GO:0008914">
    <property type="term" value="F:leucyl-tRNA--protein transferase activity"/>
    <property type="evidence" value="ECO:0007669"/>
    <property type="project" value="UniProtKB-UniRule"/>
</dbReference>
<evidence type="ECO:0000256" key="9">
    <source>
        <dbReference type="ARBA" id="ARBA00061535"/>
    </source>
</evidence>
<comment type="catalytic activity">
    <reaction evidence="6 15">
        <text>N-terminal L-arginyl-[protein] + L-leucyl-tRNA(Leu) = N-terminal L-leucyl-L-arginyl-[protein] + tRNA(Leu) + H(+)</text>
        <dbReference type="Rhea" id="RHEA:50416"/>
        <dbReference type="Rhea" id="RHEA-COMP:9613"/>
        <dbReference type="Rhea" id="RHEA-COMP:9622"/>
        <dbReference type="Rhea" id="RHEA-COMP:12672"/>
        <dbReference type="Rhea" id="RHEA-COMP:12673"/>
        <dbReference type="ChEBI" id="CHEBI:15378"/>
        <dbReference type="ChEBI" id="CHEBI:64719"/>
        <dbReference type="ChEBI" id="CHEBI:78442"/>
        <dbReference type="ChEBI" id="CHEBI:78494"/>
        <dbReference type="ChEBI" id="CHEBI:133044"/>
        <dbReference type="EC" id="2.3.2.6"/>
    </reaction>
</comment>
<evidence type="ECO:0000256" key="15">
    <source>
        <dbReference type="HAMAP-Rule" id="MF_00688"/>
    </source>
</evidence>
<dbReference type="RefSeq" id="WP_109720429.1">
    <property type="nucleotide sequence ID" value="NZ_QEQK01000008.1"/>
</dbReference>